<evidence type="ECO:0000256" key="1">
    <source>
        <dbReference type="SAM" id="MobiDB-lite"/>
    </source>
</evidence>
<protein>
    <submittedName>
        <fullName evidence="2">Uncharacterized protein</fullName>
    </submittedName>
</protein>
<dbReference type="Proteomes" id="UP000324222">
    <property type="component" value="Unassembled WGS sequence"/>
</dbReference>
<feature type="region of interest" description="Disordered" evidence="1">
    <location>
        <begin position="1"/>
        <end position="26"/>
    </location>
</feature>
<sequence length="83" mass="9494">MNGRNVPLVLPHHTRKRKQEESRHPPGWVEAAVSEVFPPGLLPRTPTSLSRPLRNTKMFRCTANTKLITHAGKENTEAFRRLE</sequence>
<proteinExistence type="predicted"/>
<dbReference type="AlphaFoldDB" id="A0A5B7CYM0"/>
<name>A0A5B7CYM0_PORTR</name>
<evidence type="ECO:0000313" key="2">
    <source>
        <dbReference type="EMBL" id="MPC14165.1"/>
    </source>
</evidence>
<comment type="caution">
    <text evidence="2">The sequence shown here is derived from an EMBL/GenBank/DDBJ whole genome shotgun (WGS) entry which is preliminary data.</text>
</comment>
<keyword evidence="3" id="KW-1185">Reference proteome</keyword>
<organism evidence="2 3">
    <name type="scientific">Portunus trituberculatus</name>
    <name type="common">Swimming crab</name>
    <name type="synonym">Neptunus trituberculatus</name>
    <dbReference type="NCBI Taxonomy" id="210409"/>
    <lineage>
        <taxon>Eukaryota</taxon>
        <taxon>Metazoa</taxon>
        <taxon>Ecdysozoa</taxon>
        <taxon>Arthropoda</taxon>
        <taxon>Crustacea</taxon>
        <taxon>Multicrustacea</taxon>
        <taxon>Malacostraca</taxon>
        <taxon>Eumalacostraca</taxon>
        <taxon>Eucarida</taxon>
        <taxon>Decapoda</taxon>
        <taxon>Pleocyemata</taxon>
        <taxon>Brachyura</taxon>
        <taxon>Eubrachyura</taxon>
        <taxon>Portunoidea</taxon>
        <taxon>Portunidae</taxon>
        <taxon>Portuninae</taxon>
        <taxon>Portunus</taxon>
    </lineage>
</organism>
<reference evidence="2 3" key="1">
    <citation type="submission" date="2019-05" db="EMBL/GenBank/DDBJ databases">
        <title>Another draft genome of Portunus trituberculatus and its Hox gene families provides insights of decapod evolution.</title>
        <authorList>
            <person name="Jeong J.-H."/>
            <person name="Song I."/>
            <person name="Kim S."/>
            <person name="Choi T."/>
            <person name="Kim D."/>
            <person name="Ryu S."/>
            <person name="Kim W."/>
        </authorList>
    </citation>
    <scope>NUCLEOTIDE SEQUENCE [LARGE SCALE GENOMIC DNA]</scope>
    <source>
        <tissue evidence="2">Muscle</tissue>
    </source>
</reference>
<dbReference type="EMBL" id="VSRR010000332">
    <property type="protein sequence ID" value="MPC14165.1"/>
    <property type="molecule type" value="Genomic_DNA"/>
</dbReference>
<evidence type="ECO:0000313" key="3">
    <source>
        <dbReference type="Proteomes" id="UP000324222"/>
    </source>
</evidence>
<accession>A0A5B7CYM0</accession>
<gene>
    <name evidence="2" type="ORF">E2C01_006922</name>
</gene>